<evidence type="ECO:0000256" key="1">
    <source>
        <dbReference type="SAM" id="MobiDB-lite"/>
    </source>
</evidence>
<evidence type="ECO:0000313" key="2">
    <source>
        <dbReference type="EMBL" id="CAG8634071.1"/>
    </source>
</evidence>
<name>A0A9N9DFZ0_9GLOM</name>
<protein>
    <submittedName>
        <fullName evidence="2">25232_t:CDS:1</fullName>
    </submittedName>
</protein>
<feature type="region of interest" description="Disordered" evidence="1">
    <location>
        <begin position="127"/>
        <end position="175"/>
    </location>
</feature>
<proteinExistence type="predicted"/>
<organism evidence="2 3">
    <name type="scientific">Dentiscutata erythropus</name>
    <dbReference type="NCBI Taxonomy" id="1348616"/>
    <lineage>
        <taxon>Eukaryota</taxon>
        <taxon>Fungi</taxon>
        <taxon>Fungi incertae sedis</taxon>
        <taxon>Mucoromycota</taxon>
        <taxon>Glomeromycotina</taxon>
        <taxon>Glomeromycetes</taxon>
        <taxon>Diversisporales</taxon>
        <taxon>Gigasporaceae</taxon>
        <taxon>Dentiscutata</taxon>
    </lineage>
</organism>
<feature type="non-terminal residue" evidence="2">
    <location>
        <position position="175"/>
    </location>
</feature>
<sequence>SGEVNRIRRLIVYLHAQIVGGGGNPPEDPNTPLPIPPPSLEDVLKYPNNKDVKLGMLFEAMEKVAKEISEVVNKKTFLQEIITGSEFKKELIKKLSREDPKYLIENLKNIEYVANIIYKTPKNISKKRKHIENSISSSSDNKESESENNDNKELPKKKTKKSSTPYNNFVKKEYS</sequence>
<dbReference type="EMBL" id="CAJVPY010005041">
    <property type="protein sequence ID" value="CAG8634071.1"/>
    <property type="molecule type" value="Genomic_DNA"/>
</dbReference>
<comment type="caution">
    <text evidence="2">The sequence shown here is derived from an EMBL/GenBank/DDBJ whole genome shotgun (WGS) entry which is preliminary data.</text>
</comment>
<dbReference type="OrthoDB" id="2488072at2759"/>
<keyword evidence="3" id="KW-1185">Reference proteome</keyword>
<evidence type="ECO:0000313" key="3">
    <source>
        <dbReference type="Proteomes" id="UP000789405"/>
    </source>
</evidence>
<dbReference type="AlphaFoldDB" id="A0A9N9DFZ0"/>
<dbReference type="Proteomes" id="UP000789405">
    <property type="component" value="Unassembled WGS sequence"/>
</dbReference>
<reference evidence="2" key="1">
    <citation type="submission" date="2021-06" db="EMBL/GenBank/DDBJ databases">
        <authorList>
            <person name="Kallberg Y."/>
            <person name="Tangrot J."/>
            <person name="Rosling A."/>
        </authorList>
    </citation>
    <scope>NUCLEOTIDE SEQUENCE</scope>
    <source>
        <strain evidence="2">MA453B</strain>
    </source>
</reference>
<accession>A0A9N9DFZ0</accession>
<feature type="compositionally biased region" description="Basic and acidic residues" evidence="1">
    <location>
        <begin position="140"/>
        <end position="156"/>
    </location>
</feature>
<gene>
    <name evidence="2" type="ORF">DERYTH_LOCUS9300</name>
</gene>